<dbReference type="CDD" id="cd17632">
    <property type="entry name" value="AFD_CAR-like"/>
    <property type="match status" value="1"/>
</dbReference>
<dbReference type="Proteomes" id="UP001141650">
    <property type="component" value="Unassembled WGS sequence"/>
</dbReference>
<dbReference type="EMBL" id="MVHD01000064">
    <property type="protein sequence ID" value="OQZ88235.1"/>
    <property type="molecule type" value="Genomic_DNA"/>
</dbReference>
<dbReference type="AlphaFoldDB" id="A0AA42BYT1"/>
<dbReference type="InterPro" id="IPR046407">
    <property type="entry name" value="CAR"/>
</dbReference>
<dbReference type="Gene3D" id="1.10.1200.10">
    <property type="entry name" value="ACP-like"/>
    <property type="match status" value="1"/>
</dbReference>
<feature type="binding site" evidence="5">
    <location>
        <begin position="416"/>
        <end position="417"/>
    </location>
    <ligand>
        <name>AMP</name>
        <dbReference type="ChEBI" id="CHEBI:456215"/>
    </ligand>
</feature>
<feature type="binding site" evidence="5">
    <location>
        <position position="959"/>
    </location>
    <ligand>
        <name>NADP(+)</name>
        <dbReference type="ChEBI" id="CHEBI:58349"/>
    </ligand>
</feature>
<dbReference type="SMART" id="SM00823">
    <property type="entry name" value="PKS_PP"/>
    <property type="match status" value="1"/>
</dbReference>
<dbReference type="SUPFAM" id="SSF51735">
    <property type="entry name" value="NAD(P)-binding Rossmann-fold domains"/>
    <property type="match status" value="1"/>
</dbReference>
<dbReference type="SUPFAM" id="SSF47336">
    <property type="entry name" value="ACP-like"/>
    <property type="match status" value="1"/>
</dbReference>
<dbReference type="EC" id="1.2.1.-" evidence="5"/>
<keyword evidence="1 5" id="KW-0596">Phosphopantetheine</keyword>
<evidence type="ECO:0000313" key="7">
    <source>
        <dbReference type="EMBL" id="MCV7380185.1"/>
    </source>
</evidence>
<keyword evidence="4 5" id="KW-0067">ATP-binding</keyword>
<evidence type="ECO:0000256" key="1">
    <source>
        <dbReference type="ARBA" id="ARBA00022450"/>
    </source>
</evidence>
<dbReference type="Pfam" id="PF00501">
    <property type="entry name" value="AMP-binding"/>
    <property type="match status" value="1"/>
</dbReference>
<dbReference type="CDD" id="cd05235">
    <property type="entry name" value="SDR_e1"/>
    <property type="match status" value="1"/>
</dbReference>
<feature type="binding site" evidence="5">
    <location>
        <begin position="782"/>
        <end position="785"/>
    </location>
    <ligand>
        <name>NADP(+)</name>
        <dbReference type="ChEBI" id="CHEBI:58349"/>
    </ligand>
</feature>
<proteinExistence type="inferred from homology"/>
<protein>
    <recommendedName>
        <fullName evidence="5">Carboxylic acid reductase</fullName>
        <shortName evidence="5">CAR</shortName>
        <ecNumber evidence="5">1.2.1.-</ecNumber>
    </recommendedName>
    <alternativeName>
        <fullName evidence="5">ATP/NADPH-dependent carboxylic acid reductase</fullName>
    </alternativeName>
</protein>
<feature type="domain" description="Carrier" evidence="6">
    <location>
        <begin position="647"/>
        <end position="725"/>
    </location>
</feature>
<feature type="binding site" evidence="5">
    <location>
        <position position="421"/>
    </location>
    <ligand>
        <name>AMP</name>
        <dbReference type="ChEBI" id="CHEBI:456215"/>
    </ligand>
</feature>
<gene>
    <name evidence="5" type="primary">car</name>
    <name evidence="8" type="ORF">BST11_23910</name>
    <name evidence="7" type="ORF">H7K38_16175</name>
</gene>
<keyword evidence="5" id="KW-0521">NADP</keyword>
<comment type="catalytic activity">
    <reaction evidence="5">
        <text>a carboxylate + ATP + NADPH + H(+) = an aldehyde + AMP + diphosphate + NADP(+)</text>
        <dbReference type="Rhea" id="RHEA:50916"/>
        <dbReference type="ChEBI" id="CHEBI:15378"/>
        <dbReference type="ChEBI" id="CHEBI:17478"/>
        <dbReference type="ChEBI" id="CHEBI:29067"/>
        <dbReference type="ChEBI" id="CHEBI:30616"/>
        <dbReference type="ChEBI" id="CHEBI:33019"/>
        <dbReference type="ChEBI" id="CHEBI:57783"/>
        <dbReference type="ChEBI" id="CHEBI:58349"/>
        <dbReference type="ChEBI" id="CHEBI:456215"/>
    </reaction>
</comment>
<feature type="binding site" evidence="5">
    <location>
        <position position="297"/>
    </location>
    <ligand>
        <name>AMP</name>
        <dbReference type="ChEBI" id="CHEBI:456215"/>
    </ligand>
</feature>
<dbReference type="GO" id="GO:0031177">
    <property type="term" value="F:phosphopantetheine binding"/>
    <property type="evidence" value="ECO:0007669"/>
    <property type="project" value="UniProtKB-UniRule"/>
</dbReference>
<dbReference type="RefSeq" id="WP_083140720.1">
    <property type="nucleotide sequence ID" value="NZ_JACKVH010000015.1"/>
</dbReference>
<dbReference type="InterPro" id="IPR009081">
    <property type="entry name" value="PP-bd_ACP"/>
</dbReference>
<keyword evidence="3 5" id="KW-0547">Nucleotide-binding</keyword>
<dbReference type="SUPFAM" id="SSF56801">
    <property type="entry name" value="Acetyl-CoA synthetase-like"/>
    <property type="match status" value="1"/>
</dbReference>
<feature type="binding site" evidence="5">
    <location>
        <begin position="506"/>
        <end position="509"/>
    </location>
    <ligand>
        <name>AMP</name>
        <dbReference type="ChEBI" id="CHEBI:456215"/>
    </ligand>
</feature>
<evidence type="ECO:0000259" key="6">
    <source>
        <dbReference type="PROSITE" id="PS50075"/>
    </source>
</evidence>
<dbReference type="GO" id="GO:0004467">
    <property type="term" value="F:long-chain fatty acid-CoA ligase activity"/>
    <property type="evidence" value="ECO:0007669"/>
    <property type="project" value="TreeGrafter"/>
</dbReference>
<dbReference type="Proteomes" id="UP000192319">
    <property type="component" value="Unassembled WGS sequence"/>
</dbReference>
<dbReference type="PANTHER" id="PTHR43272">
    <property type="entry name" value="LONG-CHAIN-FATTY-ACID--COA LIGASE"/>
    <property type="match status" value="1"/>
</dbReference>
<dbReference type="NCBIfam" id="NF041592">
    <property type="entry name" value="carboxyl_red"/>
    <property type="match status" value="1"/>
</dbReference>
<dbReference type="EMBL" id="JACKVH010000015">
    <property type="protein sequence ID" value="MCV7380185.1"/>
    <property type="molecule type" value="Genomic_DNA"/>
</dbReference>
<name>A0AA42BYT1_9MYCO</name>
<feature type="binding site" evidence="5">
    <location>
        <position position="955"/>
    </location>
    <ligand>
        <name>NADP(+)</name>
        <dbReference type="ChEBI" id="CHEBI:58349"/>
    </ligand>
</feature>
<comment type="domain">
    <text evidence="5">The N-terminal domain likely catalyzes substrate activation by formation of an initial acyl-AMP intermediate, the central region contains the phosphopantetheine attachment site, and the C-terminal domain catalyzes the reduction by NADPH of the intermediate thioester formed from the attack of the phosphopantetheine thiol at the carbonyl carbon of acyl-AMP.</text>
</comment>
<dbReference type="InterPro" id="IPR010080">
    <property type="entry name" value="Thioester_reductase-like_dom"/>
</dbReference>
<dbReference type="PANTHER" id="PTHR43272:SF33">
    <property type="entry name" value="AMP-BINDING DOMAIN-CONTAINING PROTEIN-RELATED"/>
    <property type="match status" value="1"/>
</dbReference>
<feature type="binding site" evidence="5">
    <location>
        <position position="515"/>
    </location>
    <ligand>
        <name>AMP</name>
        <dbReference type="ChEBI" id="CHEBI:456215"/>
    </ligand>
</feature>
<reference evidence="7" key="2">
    <citation type="submission" date="2020-07" db="EMBL/GenBank/DDBJ databases">
        <authorList>
            <person name="Pettersson B.M.F."/>
            <person name="Behra P.R.K."/>
            <person name="Ramesh M."/>
            <person name="Das S."/>
            <person name="Dasgupta S."/>
            <person name="Kirsebom L.A."/>
        </authorList>
    </citation>
    <scope>NUCLEOTIDE SEQUENCE</scope>
    <source>
        <strain evidence="7">CCUG 55640</strain>
    </source>
</reference>
<evidence type="ECO:0000256" key="2">
    <source>
        <dbReference type="ARBA" id="ARBA00022553"/>
    </source>
</evidence>
<dbReference type="InterPro" id="IPR013120">
    <property type="entry name" value="FAR_NAD-bd"/>
</dbReference>
<dbReference type="GO" id="GO:0016620">
    <property type="term" value="F:oxidoreductase activity, acting on the aldehyde or oxo group of donors, NAD or NADP as acceptor"/>
    <property type="evidence" value="ECO:0007669"/>
    <property type="project" value="UniProtKB-UniRule"/>
</dbReference>
<dbReference type="GO" id="GO:0016020">
    <property type="term" value="C:membrane"/>
    <property type="evidence" value="ECO:0007669"/>
    <property type="project" value="TreeGrafter"/>
</dbReference>
<evidence type="ECO:0000256" key="4">
    <source>
        <dbReference type="ARBA" id="ARBA00022840"/>
    </source>
</evidence>
<dbReference type="GO" id="GO:0005524">
    <property type="term" value="F:ATP binding"/>
    <property type="evidence" value="ECO:0007669"/>
    <property type="project" value="UniProtKB-UniRule"/>
</dbReference>
<feature type="binding site" evidence="5">
    <location>
        <position position="919"/>
    </location>
    <ligand>
        <name>NADP(+)</name>
        <dbReference type="ChEBI" id="CHEBI:58349"/>
    </ligand>
</feature>
<dbReference type="Pfam" id="PF07993">
    <property type="entry name" value="NAD_binding_4"/>
    <property type="match status" value="1"/>
</dbReference>
<keyword evidence="9" id="KW-1185">Reference proteome</keyword>
<sequence length="1176" mass="128864">MSNANVDPRLERRIEELTATDPQFAAAAPNPTVVAALDQPGLRLPQVIRTVLEGYADRPALGQRAVEFVRDPQSGRRALELLPRYETITYRELGDRVDAVARALSDDSVRPGDRVCVLGFNSVDYTTVDVALATMGAVSVPLQTSAAVTQLQPIVAETEPRVVAASINQLLDAVELILTGQTAGTISQLLVFDFHPEADDQREALEAARARLADTRVAVETLADVIERGRAIPDAPGVEDDSADPLALLIYTSGSTGAPKGAMYPQSNVAKMWRRSARNWFGESAASITLNFMPMSHVMGRGILFGTLGNGGTAYFAARSDLSTLLEDLELVRPTELNFVPRIWETLYGEFQRQVDRRLANDSNAAERRAVEDEVLAEQRQYLLGGRFIFAMTGSAPTSPELKQWVESLLGMHLLDGYGSTEAGMVLFDGEVQRPPVVDYKLVDVPDLGYFSTDRPYPRGELLLKTENMFPGYYKRPEVTAGVFDPDGYYRTGDVVAEVAPDRLVYVDRRNNVLKLAQGEFVTVAKLEAVFGNSPLVRQIYIYGNSAHPYLLAVIVPTDENASKQAIADSLQTVAKEAGLQSYEVPRDFIIETTPFTLENGLLTGIRKLAWPKLKQHYGERLEQLYAELAEAQANELRTLRHGGADAPVLQTVIRAAGALLGSAQLVEADLPSDAHFMDLGGDSLSALTFGNLLREIFDVDVPVGVIVSPANDLTAIADYIEGEREGSRRPSFASVHGRDTTEVRASDLTLDKFLEASTLAAAPDLPKPTSEVRTVLLTGATGFLGRYLALEWLERMDFVDGKVIALVRGRSDEEARARLDNTFGVGSAEADPTLLAHYGELAADHLEVLAGDKGEANLGLDQQTWQRLADTVDLIVDPAALVNHVLPYSELFGPNALGTAELIRIALTTKQKPYVYVSTIGVGDQIKPGKFVEDADIREISPTRAINDSYANGYGNSKWAGEVLLREAHDLCGLPVAVFRCDMILADTTYAGQLNLPDMFTRLMLSLVATGVAPGSFYELDDEGNRQRAHYDGLPVEFIAAAISALGVQLTQNSEAFETYHVMNPYDDGIGLDEYVDWLVDAGYPIQRIADYGEWLRRFEASMRALPERQRQYSLLPLLHNYQKPERPIRGSMAPTDRFRAAVQEAKIGPDKDIPHVSAPVIVKYVTDLRLLGLL</sequence>
<feature type="binding site" evidence="5">
    <location>
        <position position="819"/>
    </location>
    <ligand>
        <name>NADP(+)</name>
        <dbReference type="ChEBI" id="CHEBI:58349"/>
    </ligand>
</feature>
<dbReference type="InterPro" id="IPR036291">
    <property type="entry name" value="NAD(P)-bd_dom_sf"/>
</dbReference>
<dbReference type="PROSITE" id="PS00455">
    <property type="entry name" value="AMP_BINDING"/>
    <property type="match status" value="1"/>
</dbReference>
<dbReference type="InterPro" id="IPR020845">
    <property type="entry name" value="AMP-binding_CS"/>
</dbReference>
<comment type="caution">
    <text evidence="7">The sequence shown here is derived from an EMBL/GenBank/DDBJ whole genome shotgun (WGS) entry which is preliminary data.</text>
</comment>
<keyword evidence="5" id="KW-0560">Oxidoreductase</keyword>
<feature type="binding site" evidence="5">
    <location>
        <position position="809"/>
    </location>
    <ligand>
        <name>NADP(+)</name>
        <dbReference type="ChEBI" id="CHEBI:58349"/>
    </ligand>
</feature>
<feature type="binding site" evidence="5">
    <location>
        <begin position="879"/>
        <end position="881"/>
    </location>
    <ligand>
        <name>NADP(+)</name>
        <dbReference type="ChEBI" id="CHEBI:58349"/>
    </ligand>
</feature>
<reference evidence="7" key="3">
    <citation type="journal article" date="2022" name="BMC Genomics">
        <title>Comparative genome analysis of mycobacteria focusing on tRNA and non-coding RNA.</title>
        <authorList>
            <person name="Behra P.R.K."/>
            <person name="Pettersson B.M.F."/>
            <person name="Ramesh M."/>
            <person name="Das S."/>
            <person name="Dasgupta S."/>
            <person name="Kirsebom L.A."/>
        </authorList>
    </citation>
    <scope>NUCLEOTIDE SEQUENCE</scope>
    <source>
        <strain evidence="7">CCUG 55640</strain>
    </source>
</reference>
<organism evidence="7 10">
    <name type="scientific">Mycobacterium alsense</name>
    <dbReference type="NCBI Taxonomy" id="324058"/>
    <lineage>
        <taxon>Bacteria</taxon>
        <taxon>Bacillati</taxon>
        <taxon>Actinomycetota</taxon>
        <taxon>Actinomycetes</taxon>
        <taxon>Mycobacteriales</taxon>
        <taxon>Mycobacteriaceae</taxon>
        <taxon>Mycobacterium</taxon>
    </lineage>
</organism>
<reference evidence="8 9" key="1">
    <citation type="submission" date="2017-02" db="EMBL/GenBank/DDBJ databases">
        <title>The new phylogeny of genus Mycobacterium.</title>
        <authorList>
            <person name="Tortoli E."/>
            <person name="Trovato A."/>
            <person name="Cirillo D.M."/>
        </authorList>
    </citation>
    <scope>NUCLEOTIDE SEQUENCE [LARGE SCALE GENOMIC DNA]</scope>
    <source>
        <strain evidence="8 9">DSM 45230</strain>
    </source>
</reference>
<dbReference type="InterPro" id="IPR000873">
    <property type="entry name" value="AMP-dep_synth/lig_dom"/>
</dbReference>
<dbReference type="Pfam" id="PF00550">
    <property type="entry name" value="PP-binding"/>
    <property type="match status" value="1"/>
</dbReference>
<feature type="binding site" evidence="5">
    <location>
        <position position="608"/>
    </location>
    <ligand>
        <name>AMP</name>
        <dbReference type="ChEBI" id="CHEBI:456215"/>
    </ligand>
</feature>
<evidence type="ECO:0000256" key="5">
    <source>
        <dbReference type="HAMAP-Rule" id="MF_02247"/>
    </source>
</evidence>
<dbReference type="Gene3D" id="3.40.50.12780">
    <property type="entry name" value="N-terminal domain of ligase-like"/>
    <property type="match status" value="1"/>
</dbReference>
<feature type="binding site" evidence="5">
    <location>
        <position position="494"/>
    </location>
    <ligand>
        <name>AMP</name>
        <dbReference type="ChEBI" id="CHEBI:456215"/>
    </ligand>
</feature>
<dbReference type="InterPro" id="IPR036736">
    <property type="entry name" value="ACP-like_sf"/>
</dbReference>
<dbReference type="HAMAP" id="MF_02247">
    <property type="entry name" value="Carbox_acid_reduct"/>
    <property type="match status" value="1"/>
</dbReference>
<feature type="binding site" evidence="5">
    <location>
        <position position="395"/>
    </location>
    <ligand>
        <name>AMP</name>
        <dbReference type="ChEBI" id="CHEBI:456215"/>
    </ligand>
</feature>
<keyword evidence="2 5" id="KW-0597">Phosphoprotein</keyword>
<comment type="caution">
    <text evidence="5">Lacks conserved residue(s) required for the propagation of feature annotation.</text>
</comment>
<dbReference type="InterPro" id="IPR020806">
    <property type="entry name" value="PKS_PP-bd"/>
</dbReference>
<feature type="binding site" evidence="5">
    <location>
        <begin position="853"/>
        <end position="854"/>
    </location>
    <ligand>
        <name>NADP(+)</name>
        <dbReference type="ChEBI" id="CHEBI:58349"/>
    </ligand>
</feature>
<comment type="function">
    <text evidence="5">Catalyzes the ATP- and NADPH-dependent reduction of carboxylic acids to the corresponding aldehydes.</text>
</comment>
<accession>A0AA42BYT1</accession>
<evidence type="ECO:0000313" key="8">
    <source>
        <dbReference type="EMBL" id="OQZ88235.1"/>
    </source>
</evidence>
<dbReference type="Gene3D" id="3.40.50.720">
    <property type="entry name" value="NAD(P)-binding Rossmann-like Domain"/>
    <property type="match status" value="1"/>
</dbReference>
<evidence type="ECO:0000256" key="3">
    <source>
        <dbReference type="ARBA" id="ARBA00022741"/>
    </source>
</evidence>
<dbReference type="GO" id="GO:0050661">
    <property type="term" value="F:NADP binding"/>
    <property type="evidence" value="ECO:0007669"/>
    <property type="project" value="UniProtKB-UniRule"/>
</dbReference>
<dbReference type="NCBIfam" id="TIGR01746">
    <property type="entry name" value="Thioester-redct"/>
    <property type="match status" value="1"/>
</dbReference>
<evidence type="ECO:0000313" key="10">
    <source>
        <dbReference type="Proteomes" id="UP001141650"/>
    </source>
</evidence>
<dbReference type="PROSITE" id="PS50075">
    <property type="entry name" value="CARRIER"/>
    <property type="match status" value="1"/>
</dbReference>
<comment type="cofactor">
    <cofactor evidence="5">
        <name>pantetheine 4'-phosphate</name>
        <dbReference type="ChEBI" id="CHEBI:47942"/>
    </cofactor>
    <text evidence="5">Binds 1 phosphopantetheine covalently.</text>
</comment>
<feature type="modified residue" description="O-(pantetheine 4'-phosphoryl)serine" evidence="5">
    <location>
        <position position="684"/>
    </location>
</feature>
<comment type="similarity">
    <text evidence="5">Belongs to the ATP-dependent AMP-binding enzyme family. Carboxylic acid reductase subfamily.</text>
</comment>
<evidence type="ECO:0000313" key="9">
    <source>
        <dbReference type="Proteomes" id="UP000192319"/>
    </source>
</evidence>
<dbReference type="InterPro" id="IPR042099">
    <property type="entry name" value="ANL_N_sf"/>
</dbReference>